<dbReference type="Gramene" id="PNT67166">
    <property type="protein sequence ID" value="PNT67166"/>
    <property type="gene ID" value="BRADI_3g21898v3"/>
</dbReference>
<feature type="region of interest" description="Disordered" evidence="1">
    <location>
        <begin position="177"/>
        <end position="197"/>
    </location>
</feature>
<name>A0A2K2CYR7_BRADI</name>
<protein>
    <submittedName>
        <fullName evidence="3 4">Uncharacterized protein</fullName>
    </submittedName>
</protein>
<dbReference type="STRING" id="15368.A0A2K2CYR7"/>
<dbReference type="EMBL" id="CM000882">
    <property type="protein sequence ID" value="PNT67166.1"/>
    <property type="molecule type" value="Genomic_DNA"/>
</dbReference>
<keyword evidence="2" id="KW-0812">Transmembrane</keyword>
<accession>A0A2K2CYR7</accession>
<feature type="transmembrane region" description="Helical" evidence="2">
    <location>
        <begin position="21"/>
        <end position="42"/>
    </location>
</feature>
<dbReference type="ExpressionAtlas" id="A0A2K2CYR7">
    <property type="expression patterns" value="baseline"/>
</dbReference>
<dbReference type="Proteomes" id="UP000008810">
    <property type="component" value="Chromosome 3"/>
</dbReference>
<keyword evidence="5" id="KW-1185">Reference proteome</keyword>
<evidence type="ECO:0000313" key="3">
    <source>
        <dbReference type="EMBL" id="PNT67166.1"/>
    </source>
</evidence>
<dbReference type="EnsemblPlants" id="PNT67166">
    <property type="protein sequence ID" value="PNT67166"/>
    <property type="gene ID" value="BRADI_3g21898v3"/>
</dbReference>
<evidence type="ECO:0000313" key="5">
    <source>
        <dbReference type="Proteomes" id="UP000008810"/>
    </source>
</evidence>
<dbReference type="KEGG" id="bdi:100828813"/>
<feature type="compositionally biased region" description="Basic and acidic residues" evidence="1">
    <location>
        <begin position="186"/>
        <end position="197"/>
    </location>
</feature>
<gene>
    <name evidence="4" type="primary">LOC100828813</name>
    <name evidence="3" type="ORF">BRADI_3g21898v3</name>
</gene>
<sequence>MDHHLGSSIRPICNPDSFCPVLLVLFFFFFLRRILLVFLALVQCSPSAAWSGERWVISGLGRRDQDTGGGLQRPEMFATAARWVGKKGKPKMGPIELTAAPEQAQSITRTIFDVVREHGPLTITDVWEHVKGVGLRGLTSKRQMKIMLRWMRERQKLRLICDHDGPHKQFLYTTWFTNPKNAPQRPQRELKGEHPKP</sequence>
<evidence type="ECO:0000313" key="4">
    <source>
        <dbReference type="EnsemblPlants" id="PNT67166"/>
    </source>
</evidence>
<evidence type="ECO:0000256" key="1">
    <source>
        <dbReference type="SAM" id="MobiDB-lite"/>
    </source>
</evidence>
<dbReference type="GeneID" id="100828813"/>
<evidence type="ECO:0000256" key="2">
    <source>
        <dbReference type="SAM" id="Phobius"/>
    </source>
</evidence>
<dbReference type="OrthoDB" id="1938190at2759"/>
<dbReference type="RefSeq" id="XP_003573776.2">
    <property type="nucleotide sequence ID" value="XM_003573728.4"/>
</dbReference>
<dbReference type="PANTHER" id="PTHR35110">
    <property type="entry name" value="EXPRESSED PROTEIN"/>
    <property type="match status" value="1"/>
</dbReference>
<reference evidence="3" key="2">
    <citation type="submission" date="2017-06" db="EMBL/GenBank/DDBJ databases">
        <title>WGS assembly of Brachypodium distachyon.</title>
        <authorList>
            <consortium name="The International Brachypodium Initiative"/>
            <person name="Lucas S."/>
            <person name="Harmon-Smith M."/>
            <person name="Lail K."/>
            <person name="Tice H."/>
            <person name="Grimwood J."/>
            <person name="Bruce D."/>
            <person name="Barry K."/>
            <person name="Shu S."/>
            <person name="Lindquist E."/>
            <person name="Wang M."/>
            <person name="Pitluck S."/>
            <person name="Vogel J.P."/>
            <person name="Garvin D.F."/>
            <person name="Mockler T.C."/>
            <person name="Schmutz J."/>
            <person name="Rokhsar D."/>
            <person name="Bevan M.W."/>
        </authorList>
    </citation>
    <scope>NUCLEOTIDE SEQUENCE</scope>
    <source>
        <strain evidence="3">Bd21</strain>
    </source>
</reference>
<dbReference type="PANTHER" id="PTHR35110:SF3">
    <property type="entry name" value="OS08G0360000 PROTEIN"/>
    <property type="match status" value="1"/>
</dbReference>
<keyword evidence="2" id="KW-0472">Membrane</keyword>
<reference evidence="4" key="3">
    <citation type="submission" date="2018-08" db="UniProtKB">
        <authorList>
            <consortium name="EnsemblPlants"/>
        </authorList>
    </citation>
    <scope>IDENTIFICATION</scope>
    <source>
        <strain evidence="4">cv. Bd21</strain>
    </source>
</reference>
<dbReference type="AlphaFoldDB" id="A0A2K2CYR7"/>
<keyword evidence="2" id="KW-1133">Transmembrane helix</keyword>
<organism evidence="3">
    <name type="scientific">Brachypodium distachyon</name>
    <name type="common">Purple false brome</name>
    <name type="synonym">Trachynia distachya</name>
    <dbReference type="NCBI Taxonomy" id="15368"/>
    <lineage>
        <taxon>Eukaryota</taxon>
        <taxon>Viridiplantae</taxon>
        <taxon>Streptophyta</taxon>
        <taxon>Embryophyta</taxon>
        <taxon>Tracheophyta</taxon>
        <taxon>Spermatophyta</taxon>
        <taxon>Magnoliopsida</taxon>
        <taxon>Liliopsida</taxon>
        <taxon>Poales</taxon>
        <taxon>Poaceae</taxon>
        <taxon>BOP clade</taxon>
        <taxon>Pooideae</taxon>
        <taxon>Stipodae</taxon>
        <taxon>Brachypodieae</taxon>
        <taxon>Brachypodium</taxon>
    </lineage>
</organism>
<reference evidence="3 4" key="1">
    <citation type="journal article" date="2010" name="Nature">
        <title>Genome sequencing and analysis of the model grass Brachypodium distachyon.</title>
        <authorList>
            <consortium name="International Brachypodium Initiative"/>
        </authorList>
    </citation>
    <scope>NUCLEOTIDE SEQUENCE [LARGE SCALE GENOMIC DNA]</scope>
    <source>
        <strain evidence="3">Bd21</strain>
        <strain evidence="4">cv. Bd21</strain>
    </source>
</reference>
<proteinExistence type="predicted"/>